<comment type="subcellular location">
    <subcellularLocation>
        <location evidence="1">Cell inner membrane</location>
        <topology evidence="1">Single-pass type II membrane protein</topology>
        <orientation evidence="1">Periplasmic side</orientation>
    </subcellularLocation>
</comment>
<dbReference type="EMBL" id="CP036272">
    <property type="protein sequence ID" value="QDT60998.1"/>
    <property type="molecule type" value="Genomic_DNA"/>
</dbReference>
<dbReference type="AlphaFoldDB" id="A0A517SXX3"/>
<dbReference type="Proteomes" id="UP000315003">
    <property type="component" value="Chromosome"/>
</dbReference>
<evidence type="ECO:0000256" key="6">
    <source>
        <dbReference type="ARBA" id="ARBA00040743"/>
    </source>
</evidence>
<feature type="domain" description="PpiC" evidence="10">
    <location>
        <begin position="261"/>
        <end position="360"/>
    </location>
</feature>
<dbReference type="SUPFAM" id="SSF54534">
    <property type="entry name" value="FKBP-like"/>
    <property type="match status" value="1"/>
</dbReference>
<dbReference type="InterPro" id="IPR052029">
    <property type="entry name" value="PpiD_chaperone"/>
</dbReference>
<evidence type="ECO:0000256" key="8">
    <source>
        <dbReference type="PROSITE-ProRule" id="PRU00278"/>
    </source>
</evidence>
<reference evidence="11 12" key="1">
    <citation type="submission" date="2019-02" db="EMBL/GenBank/DDBJ databases">
        <title>Deep-cultivation of Planctomycetes and their phenomic and genomic characterization uncovers novel biology.</title>
        <authorList>
            <person name="Wiegand S."/>
            <person name="Jogler M."/>
            <person name="Boedeker C."/>
            <person name="Pinto D."/>
            <person name="Vollmers J."/>
            <person name="Rivas-Marin E."/>
            <person name="Kohn T."/>
            <person name="Peeters S.H."/>
            <person name="Heuer A."/>
            <person name="Rast P."/>
            <person name="Oberbeckmann S."/>
            <person name="Bunk B."/>
            <person name="Jeske O."/>
            <person name="Meyerdierks A."/>
            <person name="Storesund J.E."/>
            <person name="Kallscheuer N."/>
            <person name="Luecker S."/>
            <person name="Lage O.M."/>
            <person name="Pohl T."/>
            <person name="Merkel B.J."/>
            <person name="Hornburger P."/>
            <person name="Mueller R.-W."/>
            <person name="Bruemmer F."/>
            <person name="Labrenz M."/>
            <person name="Spormann A.M."/>
            <person name="Op den Camp H."/>
            <person name="Overmann J."/>
            <person name="Amann R."/>
            <person name="Jetten M.S.M."/>
            <person name="Mascher T."/>
            <person name="Medema M.H."/>
            <person name="Devos D.P."/>
            <person name="Kaster A.-K."/>
            <person name="Ovreas L."/>
            <person name="Rohde M."/>
            <person name="Galperin M.Y."/>
            <person name="Jogler C."/>
        </authorList>
    </citation>
    <scope>NUCLEOTIDE SEQUENCE [LARGE SCALE GENOMIC DNA]</scope>
    <source>
        <strain evidence="11 12">SV_7m_r</strain>
    </source>
</reference>
<evidence type="ECO:0000256" key="7">
    <source>
        <dbReference type="ARBA" id="ARBA00042775"/>
    </source>
</evidence>
<keyword evidence="4" id="KW-0472">Membrane</keyword>
<keyword evidence="3" id="KW-0997">Cell inner membrane</keyword>
<keyword evidence="5" id="KW-0143">Chaperone</keyword>
<accession>A0A517SXX3</accession>
<evidence type="ECO:0000256" key="5">
    <source>
        <dbReference type="ARBA" id="ARBA00023186"/>
    </source>
</evidence>
<evidence type="ECO:0000256" key="4">
    <source>
        <dbReference type="ARBA" id="ARBA00023136"/>
    </source>
</evidence>
<organism evidence="11 12">
    <name type="scientific">Stieleria bergensis</name>
    <dbReference type="NCBI Taxonomy" id="2528025"/>
    <lineage>
        <taxon>Bacteria</taxon>
        <taxon>Pseudomonadati</taxon>
        <taxon>Planctomycetota</taxon>
        <taxon>Planctomycetia</taxon>
        <taxon>Pirellulales</taxon>
        <taxon>Pirellulaceae</taxon>
        <taxon>Stieleria</taxon>
    </lineage>
</organism>
<dbReference type="Pfam" id="PF13145">
    <property type="entry name" value="Rotamase_2"/>
    <property type="match status" value="1"/>
</dbReference>
<protein>
    <recommendedName>
        <fullName evidence="6">Periplasmic chaperone PpiD</fullName>
    </recommendedName>
    <alternativeName>
        <fullName evidence="7">Periplasmic folding chaperone</fullName>
    </alternativeName>
</protein>
<evidence type="ECO:0000313" key="11">
    <source>
        <dbReference type="EMBL" id="QDT60998.1"/>
    </source>
</evidence>
<keyword evidence="8" id="KW-0697">Rotamase</keyword>
<dbReference type="Gene3D" id="3.10.50.40">
    <property type="match status" value="1"/>
</dbReference>
<dbReference type="GO" id="GO:0005886">
    <property type="term" value="C:plasma membrane"/>
    <property type="evidence" value="ECO:0007669"/>
    <property type="project" value="UniProtKB-SubCell"/>
</dbReference>
<evidence type="ECO:0000259" key="10">
    <source>
        <dbReference type="PROSITE" id="PS50198"/>
    </source>
</evidence>
<dbReference type="InterPro" id="IPR046357">
    <property type="entry name" value="PPIase_dom_sf"/>
</dbReference>
<name>A0A517SXX3_9BACT</name>
<keyword evidence="2" id="KW-1003">Cell membrane</keyword>
<dbReference type="PANTHER" id="PTHR47529">
    <property type="entry name" value="PEPTIDYL-PROLYL CIS-TRANS ISOMERASE D"/>
    <property type="match status" value="1"/>
</dbReference>
<dbReference type="GO" id="GO:0003755">
    <property type="term" value="F:peptidyl-prolyl cis-trans isomerase activity"/>
    <property type="evidence" value="ECO:0007669"/>
    <property type="project" value="UniProtKB-KW"/>
</dbReference>
<keyword evidence="12" id="KW-1185">Reference proteome</keyword>
<evidence type="ECO:0000256" key="3">
    <source>
        <dbReference type="ARBA" id="ARBA00022519"/>
    </source>
</evidence>
<dbReference type="PANTHER" id="PTHR47529:SF1">
    <property type="entry name" value="PERIPLASMIC CHAPERONE PPID"/>
    <property type="match status" value="1"/>
</dbReference>
<sequence>MKRLLRETRPVGRSALKHGGTITLSNERGTTARLLLALFAVALLPANISQAQFASPTQQMRSRGAQQGAPSGRSAPQAPAPPKVLLPNDPAAPLAVVGEQPIFLGDILPRVDARISEVSKKTGQKVPDDQLQLVRTQVARGLLVQTIQNKQMRECFLLDQVGTQPADKRKEVQDQMESRARQLFFETQVPSLLEKHDALTLAELETKLTETGVTLQMQQRDFIDQMLASMWIRSVVDDNPKVTLAEAFQRYQQQVDEYYQPEKARWEQLTVLFKNHPSPEEAGKTLGLMGREAFFGGNLSAVAREKSEEAYAGDGGIHDWISKGSLASKPLDTAIFSLPLNQLSEFITDDEGMHIIRVLERTDSGYRSFAEVQEDIIDQIRKEKIQAAQKSVLKKMRHRVAVWTLFPDDVPESLPLLR</sequence>
<dbReference type="PROSITE" id="PS50198">
    <property type="entry name" value="PPIC_PPIASE_2"/>
    <property type="match status" value="1"/>
</dbReference>
<keyword evidence="8 11" id="KW-0413">Isomerase</keyword>
<evidence type="ECO:0000313" key="12">
    <source>
        <dbReference type="Proteomes" id="UP000315003"/>
    </source>
</evidence>
<evidence type="ECO:0000256" key="9">
    <source>
        <dbReference type="SAM" id="MobiDB-lite"/>
    </source>
</evidence>
<evidence type="ECO:0000256" key="2">
    <source>
        <dbReference type="ARBA" id="ARBA00022475"/>
    </source>
</evidence>
<proteinExistence type="predicted"/>
<evidence type="ECO:0000256" key="1">
    <source>
        <dbReference type="ARBA" id="ARBA00004382"/>
    </source>
</evidence>
<dbReference type="InterPro" id="IPR000297">
    <property type="entry name" value="PPIase_PpiC"/>
</dbReference>
<feature type="compositionally biased region" description="Polar residues" evidence="9">
    <location>
        <begin position="53"/>
        <end position="69"/>
    </location>
</feature>
<dbReference type="OrthoDB" id="270355at2"/>
<dbReference type="RefSeq" id="WP_145274515.1">
    <property type="nucleotide sequence ID" value="NZ_CP036272.1"/>
</dbReference>
<feature type="region of interest" description="Disordered" evidence="9">
    <location>
        <begin position="53"/>
        <end position="87"/>
    </location>
</feature>
<gene>
    <name evidence="11" type="ORF">SV7mr_35280</name>
</gene>